<evidence type="ECO:0000256" key="5">
    <source>
        <dbReference type="ARBA" id="ARBA00023136"/>
    </source>
</evidence>
<gene>
    <name evidence="7" type="ORF">MCUN1_002315</name>
</gene>
<evidence type="ECO:0000313" key="7">
    <source>
        <dbReference type="EMBL" id="WFD35461.1"/>
    </source>
</evidence>
<organism evidence="7 8">
    <name type="scientific">Malassezia cuniculi</name>
    <dbReference type="NCBI Taxonomy" id="948313"/>
    <lineage>
        <taxon>Eukaryota</taxon>
        <taxon>Fungi</taxon>
        <taxon>Dikarya</taxon>
        <taxon>Basidiomycota</taxon>
        <taxon>Ustilaginomycotina</taxon>
        <taxon>Malasseziomycetes</taxon>
        <taxon>Malasseziales</taxon>
        <taxon>Malasseziaceae</taxon>
        <taxon>Malassezia</taxon>
    </lineage>
</organism>
<dbReference type="PANTHER" id="PTHR21346:SF10">
    <property type="entry name" value="TRANSMEMBRANE PROTEIN"/>
    <property type="match status" value="1"/>
</dbReference>
<dbReference type="GO" id="GO:0016020">
    <property type="term" value="C:membrane"/>
    <property type="evidence" value="ECO:0007669"/>
    <property type="project" value="UniProtKB-SubCell"/>
</dbReference>
<dbReference type="Pfam" id="PF04930">
    <property type="entry name" value="FUN14"/>
    <property type="match status" value="1"/>
</dbReference>
<feature type="transmembrane region" description="Helical" evidence="6">
    <location>
        <begin position="93"/>
        <end position="112"/>
    </location>
</feature>
<evidence type="ECO:0008006" key="9">
    <source>
        <dbReference type="Google" id="ProtNLM"/>
    </source>
</evidence>
<evidence type="ECO:0000256" key="1">
    <source>
        <dbReference type="ARBA" id="ARBA00004370"/>
    </source>
</evidence>
<keyword evidence="5 6" id="KW-0472">Membrane</keyword>
<dbReference type="PANTHER" id="PTHR21346">
    <property type="entry name" value="FUN14 DOMAIN CONTAINING"/>
    <property type="match status" value="1"/>
</dbReference>
<proteinExistence type="inferred from homology"/>
<reference evidence="7" key="1">
    <citation type="submission" date="2023-03" db="EMBL/GenBank/DDBJ databases">
        <title>Mating type loci evolution in Malassezia.</title>
        <authorList>
            <person name="Coelho M.A."/>
        </authorList>
    </citation>
    <scope>NUCLEOTIDE SEQUENCE</scope>
    <source>
        <strain evidence="7">CBS 11721</strain>
    </source>
</reference>
<keyword evidence="8" id="KW-1185">Reference proteome</keyword>
<evidence type="ECO:0000256" key="3">
    <source>
        <dbReference type="ARBA" id="ARBA00022692"/>
    </source>
</evidence>
<comment type="subcellular location">
    <subcellularLocation>
        <location evidence="1">Membrane</location>
    </subcellularLocation>
</comment>
<feature type="transmembrane region" description="Helical" evidence="6">
    <location>
        <begin position="49"/>
        <end position="67"/>
    </location>
</feature>
<comment type="similarity">
    <text evidence="2">Belongs to the FUN14 family.</text>
</comment>
<keyword evidence="4 6" id="KW-1133">Transmembrane helix</keyword>
<dbReference type="AlphaFoldDB" id="A0AAF0JBN0"/>
<dbReference type="Proteomes" id="UP001219933">
    <property type="component" value="Chromosome 3"/>
</dbReference>
<dbReference type="EMBL" id="CP119879">
    <property type="protein sequence ID" value="WFD35461.1"/>
    <property type="molecule type" value="Genomic_DNA"/>
</dbReference>
<sequence length="207" mass="22264">MTSTFASVALNDSRLLLRGAARAPLRTNVIPSRGLSRVAIRMPAQRRGVAAVGLAAGVSALCASAWASRPVQCEPEMPPQIDPTMQVREPKSIANIYELSFGTICGLCAGIFIKKGFKLIAGVLGGVYVLLQYFASKQLIKINWNSFESVYKSSVDGAARVSESASNSLKKSPPLVRVWHNLVDFLTVNFQQRATFVAGLVLGLRLG</sequence>
<evidence type="ECO:0000256" key="6">
    <source>
        <dbReference type="SAM" id="Phobius"/>
    </source>
</evidence>
<evidence type="ECO:0000256" key="2">
    <source>
        <dbReference type="ARBA" id="ARBA00009160"/>
    </source>
</evidence>
<protein>
    <recommendedName>
        <fullName evidence="9">FUN14 family protein</fullName>
    </recommendedName>
</protein>
<keyword evidence="3 6" id="KW-0812">Transmembrane</keyword>
<evidence type="ECO:0000256" key="4">
    <source>
        <dbReference type="ARBA" id="ARBA00022989"/>
    </source>
</evidence>
<accession>A0AAF0JBN0</accession>
<name>A0AAF0JBN0_9BASI</name>
<evidence type="ECO:0000313" key="8">
    <source>
        <dbReference type="Proteomes" id="UP001219933"/>
    </source>
</evidence>
<dbReference type="InterPro" id="IPR007014">
    <property type="entry name" value="FUN14"/>
</dbReference>
<feature type="transmembrane region" description="Helical" evidence="6">
    <location>
        <begin position="119"/>
        <end position="135"/>
    </location>
</feature>